<evidence type="ECO:0000259" key="9">
    <source>
        <dbReference type="Pfam" id="PF01488"/>
    </source>
</evidence>
<dbReference type="InterPro" id="IPR022893">
    <property type="entry name" value="Shikimate_DH_fam"/>
</dbReference>
<reference evidence="12 13" key="1">
    <citation type="journal article" date="2015" name="Genome Announc.">
        <title>Draft Genome Sequences of Marine Isolates of Thalassomonas viridans and Thalassomonas actiniarum.</title>
        <authorList>
            <person name="Olonade I."/>
            <person name="van Zyl L.J."/>
            <person name="Trindade M."/>
        </authorList>
    </citation>
    <scope>NUCLEOTIDE SEQUENCE [LARGE SCALE GENOMIC DNA]</scope>
    <source>
        <strain evidence="12 13">A5K-106</strain>
    </source>
</reference>
<reference evidence="12 13" key="2">
    <citation type="journal article" date="2022" name="Mar. Drugs">
        <title>Bioassay-Guided Fractionation Leads to the Detection of Cholic Acid Generated by the Rare Thalassomonas sp.</title>
        <authorList>
            <person name="Pheiffer F."/>
            <person name="Schneider Y.K."/>
            <person name="Hansen E.H."/>
            <person name="Andersen J.H."/>
            <person name="Isaksson J."/>
            <person name="Busche T."/>
            <person name="R C."/>
            <person name="Kalinowski J."/>
            <person name="Zyl L.V."/>
            <person name="Trindade M."/>
        </authorList>
    </citation>
    <scope>NUCLEOTIDE SEQUENCE [LARGE SCALE GENOMIC DNA]</scope>
    <source>
        <strain evidence="12 13">A5K-106</strain>
    </source>
</reference>
<dbReference type="GO" id="GO:0009073">
    <property type="term" value="P:aromatic amino acid family biosynthetic process"/>
    <property type="evidence" value="ECO:0007669"/>
    <property type="project" value="UniProtKB-KW"/>
</dbReference>
<dbReference type="InterPro" id="IPR013708">
    <property type="entry name" value="Shikimate_DH-bd_N"/>
</dbReference>
<feature type="binding site" evidence="8">
    <location>
        <position position="86"/>
    </location>
    <ligand>
        <name>shikimate</name>
        <dbReference type="ChEBI" id="CHEBI:36208"/>
    </ligand>
</feature>
<feature type="domain" description="Shikimate dehydrogenase substrate binding N-terminal" evidence="10">
    <location>
        <begin position="6"/>
        <end position="88"/>
    </location>
</feature>
<dbReference type="EC" id="1.1.1.25" evidence="2 8"/>
<dbReference type="GO" id="GO:0008652">
    <property type="term" value="P:amino acid biosynthetic process"/>
    <property type="evidence" value="ECO:0007669"/>
    <property type="project" value="UniProtKB-KW"/>
</dbReference>
<dbReference type="HAMAP" id="MF_00222">
    <property type="entry name" value="Shikimate_DH_AroE"/>
    <property type="match status" value="1"/>
</dbReference>
<proteinExistence type="inferred from homology"/>
<dbReference type="EMBL" id="CP059735">
    <property type="protein sequence ID" value="WDD99140.1"/>
    <property type="molecule type" value="Genomic_DNA"/>
</dbReference>
<evidence type="ECO:0000256" key="4">
    <source>
        <dbReference type="ARBA" id="ARBA00022857"/>
    </source>
</evidence>
<gene>
    <name evidence="8 12" type="primary">aroE</name>
    <name evidence="12" type="ORF">SG35_000125</name>
</gene>
<dbReference type="Gene3D" id="3.40.50.10860">
    <property type="entry name" value="Leucine Dehydrogenase, chain A, domain 1"/>
    <property type="match status" value="1"/>
</dbReference>
<dbReference type="InterPro" id="IPR046346">
    <property type="entry name" value="Aminoacid_DH-like_N_sf"/>
</dbReference>
<feature type="domain" description="Quinate/shikimate 5-dehydrogenase/glutamyl-tRNA reductase" evidence="9">
    <location>
        <begin position="112"/>
        <end position="190"/>
    </location>
</feature>
<keyword evidence="3 8" id="KW-0028">Amino-acid biosynthesis</keyword>
<dbReference type="Proteomes" id="UP000032568">
    <property type="component" value="Chromosome"/>
</dbReference>
<dbReference type="PANTHER" id="PTHR21089:SF1">
    <property type="entry name" value="BIFUNCTIONAL 3-DEHYDROQUINATE DEHYDRATASE_SHIKIMATE DEHYDROGENASE, CHLOROPLASTIC"/>
    <property type="match status" value="1"/>
</dbReference>
<evidence type="ECO:0000256" key="1">
    <source>
        <dbReference type="ARBA" id="ARBA00004871"/>
    </source>
</evidence>
<dbReference type="SUPFAM" id="SSF53223">
    <property type="entry name" value="Aminoacid dehydrogenase-like, N-terminal domain"/>
    <property type="match status" value="1"/>
</dbReference>
<comment type="caution">
    <text evidence="8">Lacks conserved residue(s) required for the propagation of feature annotation.</text>
</comment>
<dbReference type="InterPro" id="IPR041121">
    <property type="entry name" value="SDH_C"/>
</dbReference>
<feature type="binding site" evidence="8">
    <location>
        <position position="212"/>
    </location>
    <ligand>
        <name>NADP(+)</name>
        <dbReference type="ChEBI" id="CHEBI:58349"/>
    </ligand>
</feature>
<name>A0AAE9YQ45_9GAMM</name>
<dbReference type="Pfam" id="PF08501">
    <property type="entry name" value="Shikimate_dh_N"/>
    <property type="match status" value="1"/>
</dbReference>
<dbReference type="GO" id="GO:0009423">
    <property type="term" value="P:chorismate biosynthetic process"/>
    <property type="evidence" value="ECO:0007669"/>
    <property type="project" value="UniProtKB-UniRule"/>
</dbReference>
<dbReference type="NCBIfam" id="TIGR00507">
    <property type="entry name" value="aroE"/>
    <property type="match status" value="1"/>
</dbReference>
<dbReference type="AlphaFoldDB" id="A0AAE9YQ45"/>
<feature type="binding site" evidence="8">
    <location>
        <position position="101"/>
    </location>
    <ligand>
        <name>shikimate</name>
        <dbReference type="ChEBI" id="CHEBI:36208"/>
    </ligand>
</feature>
<evidence type="ECO:0000256" key="5">
    <source>
        <dbReference type="ARBA" id="ARBA00023002"/>
    </source>
</evidence>
<dbReference type="GO" id="GO:0004764">
    <property type="term" value="F:shikimate 3-dehydrogenase (NADP+) activity"/>
    <property type="evidence" value="ECO:0007669"/>
    <property type="project" value="UniProtKB-UniRule"/>
</dbReference>
<evidence type="ECO:0000256" key="2">
    <source>
        <dbReference type="ARBA" id="ARBA00012962"/>
    </source>
</evidence>
<feature type="binding site" evidence="8">
    <location>
        <position position="61"/>
    </location>
    <ligand>
        <name>shikimate</name>
        <dbReference type="ChEBI" id="CHEBI:36208"/>
    </ligand>
</feature>
<evidence type="ECO:0000256" key="6">
    <source>
        <dbReference type="ARBA" id="ARBA00023141"/>
    </source>
</evidence>
<feature type="domain" description="SDH C-terminal" evidence="11">
    <location>
        <begin position="236"/>
        <end position="266"/>
    </location>
</feature>
<feature type="binding site" evidence="8">
    <location>
        <position position="236"/>
    </location>
    <ligand>
        <name>NADP(+)</name>
        <dbReference type="ChEBI" id="CHEBI:58349"/>
    </ligand>
</feature>
<feature type="binding site" evidence="8">
    <location>
        <begin position="125"/>
        <end position="129"/>
    </location>
    <ligand>
        <name>NADP(+)</name>
        <dbReference type="ChEBI" id="CHEBI:58349"/>
    </ligand>
</feature>
<dbReference type="Pfam" id="PF01488">
    <property type="entry name" value="Shikimate_DH"/>
    <property type="match status" value="1"/>
</dbReference>
<feature type="binding site" evidence="8">
    <location>
        <position position="214"/>
    </location>
    <ligand>
        <name>shikimate</name>
        <dbReference type="ChEBI" id="CHEBI:36208"/>
    </ligand>
</feature>
<sequence>MDQYRVFGNPIKHSRSPYIHQAFAKETAQELTYQTQLIELDAFEQDIKAFARAGGKGGNVTVPFKEQALALCDQVSKRASLAGAVNTLSFRDGQILGDNTDGIGLVKDLLANKVPLKNSRILLIGAGGAAKGVVLPLLEQQPQQLMIANRTLSKAEQICQLVSDGRLTCCTFEQTNNYDFDVIINATSASLDGHLPAIPEKVIAGAEVCYDMVYAKQLTPFLLWAKEAGANKVIDGLGMLVAQAAESFNIWRGVMPSTDEVLQQLRADLT</sequence>
<evidence type="ECO:0000259" key="10">
    <source>
        <dbReference type="Pfam" id="PF08501"/>
    </source>
</evidence>
<dbReference type="GO" id="GO:0019632">
    <property type="term" value="P:shikimate metabolic process"/>
    <property type="evidence" value="ECO:0007669"/>
    <property type="project" value="InterPro"/>
</dbReference>
<comment type="similarity">
    <text evidence="8">Belongs to the shikimate dehydrogenase family.</text>
</comment>
<comment type="subunit">
    <text evidence="8">Homodimer.</text>
</comment>
<evidence type="ECO:0000256" key="7">
    <source>
        <dbReference type="ARBA" id="ARBA00049442"/>
    </source>
</evidence>
<dbReference type="CDD" id="cd01065">
    <property type="entry name" value="NAD_bind_Shikimate_DH"/>
    <property type="match status" value="1"/>
</dbReference>
<dbReference type="GO" id="GO:0050661">
    <property type="term" value="F:NADP binding"/>
    <property type="evidence" value="ECO:0007669"/>
    <property type="project" value="InterPro"/>
</dbReference>
<dbReference type="SUPFAM" id="SSF51735">
    <property type="entry name" value="NAD(P)-binding Rossmann-fold domains"/>
    <property type="match status" value="1"/>
</dbReference>
<keyword evidence="4 8" id="KW-0521">NADP</keyword>
<dbReference type="FunFam" id="3.40.50.10860:FF:000006">
    <property type="entry name" value="Shikimate dehydrogenase (NADP(+))"/>
    <property type="match status" value="1"/>
</dbReference>
<dbReference type="InterPro" id="IPR011342">
    <property type="entry name" value="Shikimate_DH"/>
</dbReference>
<comment type="function">
    <text evidence="8">Involved in the biosynthesis of the chorismate, which leads to the biosynthesis of aromatic amino acids. Catalyzes the reversible NADPH linked reduction of 3-dehydroshikimate (DHSA) to yield shikimate (SA).</text>
</comment>
<dbReference type="InterPro" id="IPR036291">
    <property type="entry name" value="NAD(P)-bd_dom_sf"/>
</dbReference>
<protein>
    <recommendedName>
        <fullName evidence="2 8">Shikimate dehydrogenase (NADP(+))</fullName>
        <shortName evidence="8">SDH</shortName>
        <ecNumber evidence="2 8">1.1.1.25</ecNumber>
    </recommendedName>
</protein>
<dbReference type="KEGG" id="tact:SG35_000125"/>
<evidence type="ECO:0000313" key="13">
    <source>
        <dbReference type="Proteomes" id="UP000032568"/>
    </source>
</evidence>
<dbReference type="RefSeq" id="WP_044833162.1">
    <property type="nucleotide sequence ID" value="NZ_CP059735.1"/>
</dbReference>
<accession>A0AAE9YQ45</accession>
<dbReference type="InterPro" id="IPR006151">
    <property type="entry name" value="Shikm_DH/Glu-tRNA_Rdtase"/>
</dbReference>
<comment type="catalytic activity">
    <reaction evidence="7 8">
        <text>shikimate + NADP(+) = 3-dehydroshikimate + NADPH + H(+)</text>
        <dbReference type="Rhea" id="RHEA:17737"/>
        <dbReference type="ChEBI" id="CHEBI:15378"/>
        <dbReference type="ChEBI" id="CHEBI:16630"/>
        <dbReference type="ChEBI" id="CHEBI:36208"/>
        <dbReference type="ChEBI" id="CHEBI:57783"/>
        <dbReference type="ChEBI" id="CHEBI:58349"/>
        <dbReference type="EC" id="1.1.1.25"/>
    </reaction>
</comment>
<feature type="binding site" evidence="8">
    <location>
        <begin position="14"/>
        <end position="16"/>
    </location>
    <ligand>
        <name>shikimate</name>
        <dbReference type="ChEBI" id="CHEBI:36208"/>
    </ligand>
</feature>
<keyword evidence="6 8" id="KW-0057">Aromatic amino acid biosynthesis</keyword>
<dbReference type="FunFam" id="3.40.50.720:FF:000104">
    <property type="entry name" value="Shikimate dehydrogenase (NADP(+))"/>
    <property type="match status" value="1"/>
</dbReference>
<dbReference type="PANTHER" id="PTHR21089">
    <property type="entry name" value="SHIKIMATE DEHYDROGENASE"/>
    <property type="match status" value="1"/>
</dbReference>
<dbReference type="Gene3D" id="3.40.50.720">
    <property type="entry name" value="NAD(P)-binding Rossmann-like Domain"/>
    <property type="match status" value="1"/>
</dbReference>
<comment type="pathway">
    <text evidence="1 8">Metabolic intermediate biosynthesis; chorismate biosynthesis; chorismate from D-erythrose 4-phosphate and phosphoenolpyruvate: step 4/7.</text>
</comment>
<dbReference type="NCBIfam" id="NF001310">
    <property type="entry name" value="PRK00258.1-2"/>
    <property type="match status" value="1"/>
</dbReference>
<evidence type="ECO:0000313" key="12">
    <source>
        <dbReference type="EMBL" id="WDD99140.1"/>
    </source>
</evidence>
<evidence type="ECO:0000256" key="3">
    <source>
        <dbReference type="ARBA" id="ARBA00022605"/>
    </source>
</evidence>
<feature type="active site" description="Proton acceptor" evidence="8">
    <location>
        <position position="65"/>
    </location>
</feature>
<feature type="binding site" evidence="8">
    <location>
        <position position="243"/>
    </location>
    <ligand>
        <name>shikimate</name>
        <dbReference type="ChEBI" id="CHEBI:36208"/>
    </ligand>
</feature>
<keyword evidence="13" id="KW-1185">Reference proteome</keyword>
<feature type="binding site" evidence="8">
    <location>
        <begin position="149"/>
        <end position="154"/>
    </location>
    <ligand>
        <name>NADP(+)</name>
        <dbReference type="ChEBI" id="CHEBI:58349"/>
    </ligand>
</feature>
<dbReference type="Pfam" id="PF18317">
    <property type="entry name" value="SDH_C"/>
    <property type="match status" value="1"/>
</dbReference>
<evidence type="ECO:0000256" key="8">
    <source>
        <dbReference type="HAMAP-Rule" id="MF_00222"/>
    </source>
</evidence>
<organism evidence="12 13">
    <name type="scientific">Thalassomonas actiniarum</name>
    <dbReference type="NCBI Taxonomy" id="485447"/>
    <lineage>
        <taxon>Bacteria</taxon>
        <taxon>Pseudomonadati</taxon>
        <taxon>Pseudomonadota</taxon>
        <taxon>Gammaproteobacteria</taxon>
        <taxon>Alteromonadales</taxon>
        <taxon>Colwelliaceae</taxon>
        <taxon>Thalassomonas</taxon>
    </lineage>
</organism>
<keyword evidence="5 8" id="KW-0560">Oxidoreductase</keyword>
<evidence type="ECO:0000259" key="11">
    <source>
        <dbReference type="Pfam" id="PF18317"/>
    </source>
</evidence>
<dbReference type="GO" id="GO:0005829">
    <property type="term" value="C:cytosol"/>
    <property type="evidence" value="ECO:0007669"/>
    <property type="project" value="TreeGrafter"/>
</dbReference>